<gene>
    <name evidence="1" type="ORF">HYN04_05130</name>
</gene>
<organism evidence="1 2">
    <name type="scientific">Phenylobacterium parvum</name>
    <dbReference type="NCBI Taxonomy" id="2201350"/>
    <lineage>
        <taxon>Bacteria</taxon>
        <taxon>Pseudomonadati</taxon>
        <taxon>Pseudomonadota</taxon>
        <taxon>Alphaproteobacteria</taxon>
        <taxon>Caulobacterales</taxon>
        <taxon>Caulobacteraceae</taxon>
        <taxon>Phenylobacterium</taxon>
    </lineage>
</organism>
<dbReference type="InterPro" id="IPR023214">
    <property type="entry name" value="HAD_sf"/>
</dbReference>
<sequence length="211" mass="22981">MKALGVRGDRPLVIVDVDEVLGLFMEGFARYLAGQGLEMRFDRFALFQNIYRPGEDRHIDIETGQVHFQAFFRDAVEDMPVAQGGPEALARLSSQADIVILTNAPGQALAGRARWLKKHGMDYPLLVNSGLKGPVAAALAAQASGRAAFIDDMIPNLDSVAEHAPEIARFQTVADVRLRPMAPSRPDLHPRIDGWEALEAAIAQSLETGGR</sequence>
<keyword evidence="2" id="KW-1185">Reference proteome</keyword>
<evidence type="ECO:0008006" key="3">
    <source>
        <dbReference type="Google" id="ProtNLM"/>
    </source>
</evidence>
<dbReference type="InterPro" id="IPR036412">
    <property type="entry name" value="HAD-like_sf"/>
</dbReference>
<proteinExistence type="predicted"/>
<dbReference type="Proteomes" id="UP000247763">
    <property type="component" value="Chromosome"/>
</dbReference>
<dbReference type="EMBL" id="CP029479">
    <property type="protein sequence ID" value="AWM78737.1"/>
    <property type="molecule type" value="Genomic_DNA"/>
</dbReference>
<accession>A0A2Z3HSC1</accession>
<protein>
    <recommendedName>
        <fullName evidence="3">HAD family hydrolase</fullName>
    </recommendedName>
</protein>
<evidence type="ECO:0000313" key="1">
    <source>
        <dbReference type="EMBL" id="AWM78737.1"/>
    </source>
</evidence>
<dbReference type="OrthoDB" id="7192139at2"/>
<dbReference type="Gene3D" id="3.40.50.1000">
    <property type="entry name" value="HAD superfamily/HAD-like"/>
    <property type="match status" value="1"/>
</dbReference>
<name>A0A2Z3HSC1_9CAUL</name>
<reference evidence="2" key="1">
    <citation type="submission" date="2018-05" db="EMBL/GenBank/DDBJ databases">
        <title>Genome sequencing of Phenylobacterium sp. HYN0004.</title>
        <authorList>
            <person name="Yi H."/>
            <person name="Baek C."/>
        </authorList>
    </citation>
    <scope>NUCLEOTIDE SEQUENCE [LARGE SCALE GENOMIC DNA]</scope>
    <source>
        <strain evidence="2">HYN0004</strain>
    </source>
</reference>
<evidence type="ECO:0000313" key="2">
    <source>
        <dbReference type="Proteomes" id="UP000247763"/>
    </source>
</evidence>
<dbReference type="KEGG" id="phb:HYN04_05130"/>
<dbReference type="SUPFAM" id="SSF56784">
    <property type="entry name" value="HAD-like"/>
    <property type="match status" value="1"/>
</dbReference>
<dbReference type="AlphaFoldDB" id="A0A2Z3HSC1"/>